<dbReference type="InterPro" id="IPR012319">
    <property type="entry name" value="FPG_cat"/>
</dbReference>
<accession>A0AAT9G474</accession>
<evidence type="ECO:0000256" key="7">
    <source>
        <dbReference type="ARBA" id="ARBA00016240"/>
    </source>
</evidence>
<dbReference type="PROSITE" id="PS51066">
    <property type="entry name" value="ZF_FPG_2"/>
    <property type="match status" value="1"/>
</dbReference>
<evidence type="ECO:0000256" key="14">
    <source>
        <dbReference type="ARBA" id="ARBA00023204"/>
    </source>
</evidence>
<dbReference type="Gene3D" id="3.20.190.10">
    <property type="entry name" value="MutM-like, N-terminal"/>
    <property type="match status" value="1"/>
</dbReference>
<dbReference type="GO" id="GO:0003684">
    <property type="term" value="F:damaged DNA binding"/>
    <property type="evidence" value="ECO:0007669"/>
    <property type="project" value="InterPro"/>
</dbReference>
<keyword evidence="12" id="KW-0862">Zinc</keyword>
<sequence>MPELPELETILNKIKVHLIDNIIKRIIVRKNNLRYVVPLEIINIYNKKILNIKRKGKYLLIRLNHGWIIIHLGMTGNLFILHKYISPTTHDHIDIILKNNIILRYNDPRRFGSWTWIKKIKDSNLLLKLGIEPLSNKLSHNYLFKKFKNKKTYIKSWIMNNKNITGIGNIYANEILFAAKISPQRAVNSLTKKEIIYLIKKIKNILQSAINYGGTTIKNFLQPDQQTKGFFVKQLSVYGKKDQICTYCKHKIQFIKINQRSTYYCKYCQI</sequence>
<evidence type="ECO:0000256" key="13">
    <source>
        <dbReference type="ARBA" id="ARBA00023125"/>
    </source>
</evidence>
<dbReference type="GO" id="GO:0008270">
    <property type="term" value="F:zinc ion binding"/>
    <property type="evidence" value="ECO:0007669"/>
    <property type="project" value="UniProtKB-KW"/>
</dbReference>
<feature type="domain" description="FPG-type" evidence="21">
    <location>
        <begin position="236"/>
        <end position="270"/>
    </location>
</feature>
<dbReference type="NCBIfam" id="TIGR00577">
    <property type="entry name" value="fpg"/>
    <property type="match status" value="1"/>
</dbReference>
<evidence type="ECO:0000256" key="11">
    <source>
        <dbReference type="ARBA" id="ARBA00022801"/>
    </source>
</evidence>
<dbReference type="CDD" id="cd08966">
    <property type="entry name" value="EcFpg-like_N"/>
    <property type="match status" value="1"/>
</dbReference>
<evidence type="ECO:0000256" key="17">
    <source>
        <dbReference type="ARBA" id="ARBA00023295"/>
    </source>
</evidence>
<dbReference type="InterPro" id="IPR035937">
    <property type="entry name" value="FPG_N"/>
</dbReference>
<proteinExistence type="inferred from homology"/>
<dbReference type="SUPFAM" id="SSF57716">
    <property type="entry name" value="Glucocorticoid receptor-like (DNA-binding domain)"/>
    <property type="match status" value="1"/>
</dbReference>
<dbReference type="FunFam" id="1.10.8.50:FF:000003">
    <property type="entry name" value="Formamidopyrimidine-DNA glycosylase"/>
    <property type="match status" value="1"/>
</dbReference>
<dbReference type="InterPro" id="IPR015887">
    <property type="entry name" value="DNA_glyclase_Znf_dom_DNA_BS"/>
</dbReference>
<dbReference type="NCBIfam" id="NF002211">
    <property type="entry name" value="PRK01103.1"/>
    <property type="match status" value="1"/>
</dbReference>
<dbReference type="Pfam" id="PF06831">
    <property type="entry name" value="H2TH"/>
    <property type="match status" value="1"/>
</dbReference>
<evidence type="ECO:0000256" key="19">
    <source>
        <dbReference type="ARBA" id="ARBA00044632"/>
    </source>
</evidence>
<dbReference type="InterPro" id="IPR015886">
    <property type="entry name" value="H2TH_FPG"/>
</dbReference>
<dbReference type="EMBL" id="AP028961">
    <property type="protein sequence ID" value="BET44532.1"/>
    <property type="molecule type" value="Genomic_DNA"/>
</dbReference>
<dbReference type="SMART" id="SM01232">
    <property type="entry name" value="H2TH"/>
    <property type="match status" value="1"/>
</dbReference>
<dbReference type="PROSITE" id="PS51068">
    <property type="entry name" value="FPG_CAT"/>
    <property type="match status" value="1"/>
</dbReference>
<dbReference type="PROSITE" id="PS01242">
    <property type="entry name" value="ZF_FPG_1"/>
    <property type="match status" value="1"/>
</dbReference>
<evidence type="ECO:0000256" key="9">
    <source>
        <dbReference type="ARBA" id="ARBA00022763"/>
    </source>
</evidence>
<comment type="catalytic activity">
    <reaction evidence="1">
        <text>Hydrolysis of DNA containing ring-opened 7-methylguanine residues, releasing 2,6-diamino-4-hydroxy-5-(N-methyl)formamidopyrimidine.</text>
        <dbReference type="EC" id="3.2.2.23"/>
    </reaction>
</comment>
<reference evidence="23" key="1">
    <citation type="journal article" date="2023" name="Front. Microbiol.">
        <title>Genome analysis of Candidatus Aschnera chinzeii, the bacterial endosymbiont of the blood-sucking bat fly Penicillidia jenynsii (Insecta: Diptera: Nycteribiidae).</title>
        <authorList>
            <person name="Koga R."/>
            <person name="Moriyama M."/>
            <person name="Nozaki T."/>
            <person name="Fukatsu T."/>
        </authorList>
    </citation>
    <scope>NUCLEOTIDE SEQUENCE</scope>
    <source>
        <strain evidence="23">Kw-01</strain>
    </source>
</reference>
<dbReference type="GO" id="GO:0034039">
    <property type="term" value="F:8-oxo-7,8-dihydroguanine DNA N-glycosylase activity"/>
    <property type="evidence" value="ECO:0007669"/>
    <property type="project" value="TreeGrafter"/>
</dbReference>
<dbReference type="InterPro" id="IPR000214">
    <property type="entry name" value="Znf_DNA_glyclase/AP_lyase"/>
</dbReference>
<evidence type="ECO:0000256" key="3">
    <source>
        <dbReference type="ARBA" id="ARBA00009409"/>
    </source>
</evidence>
<dbReference type="Pfam" id="PF01149">
    <property type="entry name" value="Fapy_DNA_glyco"/>
    <property type="match status" value="1"/>
</dbReference>
<evidence type="ECO:0000256" key="6">
    <source>
        <dbReference type="ARBA" id="ARBA00012720"/>
    </source>
</evidence>
<keyword evidence="9" id="KW-0227">DNA damage</keyword>
<evidence type="ECO:0000256" key="15">
    <source>
        <dbReference type="ARBA" id="ARBA00023239"/>
    </source>
</evidence>
<keyword evidence="8" id="KW-0479">Metal-binding</keyword>
<dbReference type="SUPFAM" id="SSF46946">
    <property type="entry name" value="S13-like H2TH domain"/>
    <property type="match status" value="1"/>
</dbReference>
<name>A0AAT9G474_9ENTR</name>
<organism evidence="23">
    <name type="scientific">Candidatus Aschnera chinzeii</name>
    <dbReference type="NCBI Taxonomy" id="1485666"/>
    <lineage>
        <taxon>Bacteria</taxon>
        <taxon>Pseudomonadati</taxon>
        <taxon>Pseudomonadota</taxon>
        <taxon>Gammaproteobacteria</taxon>
        <taxon>Enterobacterales</taxon>
        <taxon>Enterobacteriaceae</taxon>
        <taxon>Candidatus Aschnera</taxon>
    </lineage>
</organism>
<evidence type="ECO:0000256" key="2">
    <source>
        <dbReference type="ARBA" id="ARBA00001947"/>
    </source>
</evidence>
<dbReference type="GO" id="GO:0140078">
    <property type="term" value="F:class I DNA-(apurinic or apyrimidinic site) endonuclease activity"/>
    <property type="evidence" value="ECO:0007669"/>
    <property type="project" value="UniProtKB-EC"/>
</dbReference>
<keyword evidence="10 20" id="KW-0863">Zinc-finger</keyword>
<dbReference type="GO" id="GO:0006284">
    <property type="term" value="P:base-excision repair"/>
    <property type="evidence" value="ECO:0007669"/>
    <property type="project" value="InterPro"/>
</dbReference>
<evidence type="ECO:0000256" key="16">
    <source>
        <dbReference type="ARBA" id="ARBA00023268"/>
    </source>
</evidence>
<evidence type="ECO:0000256" key="10">
    <source>
        <dbReference type="ARBA" id="ARBA00022771"/>
    </source>
</evidence>
<comment type="subunit">
    <text evidence="4">Monomer.</text>
</comment>
<feature type="domain" description="Formamidopyrimidine-DNA glycosylase catalytic" evidence="22">
    <location>
        <begin position="2"/>
        <end position="112"/>
    </location>
</feature>
<keyword evidence="13" id="KW-0238">DNA-binding</keyword>
<evidence type="ECO:0000313" key="23">
    <source>
        <dbReference type="EMBL" id="BET44532.1"/>
    </source>
</evidence>
<dbReference type="SUPFAM" id="SSF81624">
    <property type="entry name" value="N-terminal domain of MutM-like DNA repair proteins"/>
    <property type="match status" value="1"/>
</dbReference>
<evidence type="ECO:0000256" key="8">
    <source>
        <dbReference type="ARBA" id="ARBA00022723"/>
    </source>
</evidence>
<keyword evidence="17" id="KW-0326">Glycosidase</keyword>
<keyword evidence="14" id="KW-0234">DNA repair</keyword>
<evidence type="ECO:0000256" key="12">
    <source>
        <dbReference type="ARBA" id="ARBA00022833"/>
    </source>
</evidence>
<dbReference type="SMART" id="SM00898">
    <property type="entry name" value="Fapy_DNA_glyco"/>
    <property type="match status" value="1"/>
</dbReference>
<protein>
    <recommendedName>
        <fullName evidence="7">Formamidopyrimidine-DNA glycosylase</fullName>
        <ecNumber evidence="5">3.2.2.23</ecNumber>
        <ecNumber evidence="6">4.2.99.18</ecNumber>
    </recommendedName>
    <alternativeName>
        <fullName evidence="18">DNA-(apurinic or apyrimidinic site) lyase MutM</fullName>
    </alternativeName>
</protein>
<evidence type="ECO:0000259" key="21">
    <source>
        <dbReference type="PROSITE" id="PS51066"/>
    </source>
</evidence>
<dbReference type="PANTHER" id="PTHR22993">
    <property type="entry name" value="FORMAMIDOPYRIMIDINE-DNA GLYCOSYLASE"/>
    <property type="match status" value="1"/>
</dbReference>
<dbReference type="InterPro" id="IPR010979">
    <property type="entry name" value="Ribosomal_uS13-like_H2TH"/>
</dbReference>
<dbReference type="InterPro" id="IPR020629">
    <property type="entry name" value="FPG_Glyclase"/>
</dbReference>
<keyword evidence="15 23" id="KW-0456">Lyase</keyword>
<comment type="similarity">
    <text evidence="3">Belongs to the FPG family.</text>
</comment>
<keyword evidence="16" id="KW-0511">Multifunctional enzyme</keyword>
<evidence type="ECO:0000259" key="22">
    <source>
        <dbReference type="PROSITE" id="PS51068"/>
    </source>
</evidence>
<evidence type="ECO:0000256" key="1">
    <source>
        <dbReference type="ARBA" id="ARBA00001668"/>
    </source>
</evidence>
<evidence type="ECO:0000256" key="18">
    <source>
        <dbReference type="ARBA" id="ARBA00030638"/>
    </source>
</evidence>
<gene>
    <name evidence="23" type="primary">mutM</name>
    <name evidence="23" type="ORF">ACHINZ_2020</name>
</gene>
<dbReference type="Gene3D" id="1.10.8.50">
    <property type="match status" value="1"/>
</dbReference>
<comment type="cofactor">
    <cofactor evidence="2">
        <name>Zn(2+)</name>
        <dbReference type="ChEBI" id="CHEBI:29105"/>
    </cofactor>
</comment>
<dbReference type="AlphaFoldDB" id="A0AAT9G474"/>
<dbReference type="EC" id="3.2.2.23" evidence="5"/>
<reference evidence="23" key="2">
    <citation type="submission" date="2023-10" db="EMBL/GenBank/DDBJ databases">
        <authorList>
            <person name="Koga R."/>
            <person name="Fukatsu T."/>
        </authorList>
    </citation>
    <scope>NUCLEOTIDE SEQUENCE</scope>
    <source>
        <strain evidence="23">Kw-01</strain>
    </source>
</reference>
<comment type="catalytic activity">
    <reaction evidence="19">
        <text>2'-deoxyribonucleotide-(2'-deoxyribose 5'-phosphate)-2'-deoxyribonucleotide-DNA = a 3'-end 2'-deoxyribonucleotide-(2,3-dehydro-2,3-deoxyribose 5'-phosphate)-DNA + a 5'-end 5'-phospho-2'-deoxyribonucleoside-DNA + H(+)</text>
        <dbReference type="Rhea" id="RHEA:66592"/>
        <dbReference type="Rhea" id="RHEA-COMP:13180"/>
        <dbReference type="Rhea" id="RHEA-COMP:16897"/>
        <dbReference type="Rhea" id="RHEA-COMP:17067"/>
        <dbReference type="ChEBI" id="CHEBI:15378"/>
        <dbReference type="ChEBI" id="CHEBI:136412"/>
        <dbReference type="ChEBI" id="CHEBI:157695"/>
        <dbReference type="ChEBI" id="CHEBI:167181"/>
        <dbReference type="EC" id="4.2.99.18"/>
    </reaction>
</comment>
<keyword evidence="11" id="KW-0378">Hydrolase</keyword>
<evidence type="ECO:0000256" key="5">
    <source>
        <dbReference type="ARBA" id="ARBA00012024"/>
    </source>
</evidence>
<evidence type="ECO:0000256" key="4">
    <source>
        <dbReference type="ARBA" id="ARBA00011245"/>
    </source>
</evidence>
<dbReference type="PANTHER" id="PTHR22993:SF9">
    <property type="entry name" value="FORMAMIDOPYRIMIDINE-DNA GLYCOSYLASE"/>
    <property type="match status" value="1"/>
</dbReference>
<evidence type="ECO:0000256" key="20">
    <source>
        <dbReference type="PROSITE-ProRule" id="PRU00391"/>
    </source>
</evidence>
<dbReference type="EC" id="4.2.99.18" evidence="6"/>